<dbReference type="EMBL" id="QWEG01000005">
    <property type="protein sequence ID" value="RHW41262.1"/>
    <property type="molecule type" value="Genomic_DNA"/>
</dbReference>
<dbReference type="AlphaFoldDB" id="A0A417YVN5"/>
<evidence type="ECO:0000313" key="4">
    <source>
        <dbReference type="Proteomes" id="UP000284416"/>
    </source>
</evidence>
<keyword evidence="2" id="KW-0732">Signal</keyword>
<evidence type="ECO:0000313" key="3">
    <source>
        <dbReference type="EMBL" id="RHW41262.1"/>
    </source>
</evidence>
<feature type="signal peptide" evidence="2">
    <location>
        <begin position="1"/>
        <end position="21"/>
    </location>
</feature>
<dbReference type="NCBIfam" id="TIGR02878">
    <property type="entry name" value="spore_ypjB"/>
    <property type="match status" value="1"/>
</dbReference>
<dbReference type="Pfam" id="PF09577">
    <property type="entry name" value="Spore_YpjB"/>
    <property type="match status" value="1"/>
</dbReference>
<dbReference type="Proteomes" id="UP000284416">
    <property type="component" value="Unassembled WGS sequence"/>
</dbReference>
<name>A0A417YVN5_9BACI</name>
<keyword evidence="1" id="KW-0472">Membrane</keyword>
<dbReference type="OrthoDB" id="2988195at2"/>
<dbReference type="InterPro" id="IPR014231">
    <property type="entry name" value="Spore_YpjB"/>
</dbReference>
<feature type="chain" id="PRO_5019033883" evidence="2">
    <location>
        <begin position="22"/>
        <end position="264"/>
    </location>
</feature>
<keyword evidence="1" id="KW-1133">Transmembrane helix</keyword>
<gene>
    <name evidence="3" type="primary">ypjB</name>
    <name evidence="3" type="ORF">D1B31_10040</name>
</gene>
<feature type="transmembrane region" description="Helical" evidence="1">
    <location>
        <begin position="225"/>
        <end position="245"/>
    </location>
</feature>
<sequence>MKLKCLLIILIIFLSPVTAVADGQPAAIERLDSISDDAFQMAKNQRYAEARKLLNYFSEQFNGVSKDRFQFSMDEARIITVSHDEAMEALASPALAHLERLNKVTRFRLVMDALATSSEPLWLEMEDQIMSSFTLAKKSALEGDQEGFHANVNSFLSLYNLIYPSMKIDLSAENIQRLDVQVGFLEEFRPTASPSQADIEEFEALEASLQTIFDGIEEDEADPSLWWVISSTGSIIIMTLSYVGWKKFKADKKESRKRSNELKD</sequence>
<accession>A0A417YVN5</accession>
<keyword evidence="4" id="KW-1185">Reference proteome</keyword>
<organism evidence="3 4">
    <name type="scientific">Neobacillus notoginsengisoli</name>
    <dbReference type="NCBI Taxonomy" id="1578198"/>
    <lineage>
        <taxon>Bacteria</taxon>
        <taxon>Bacillati</taxon>
        <taxon>Bacillota</taxon>
        <taxon>Bacilli</taxon>
        <taxon>Bacillales</taxon>
        <taxon>Bacillaceae</taxon>
        <taxon>Neobacillus</taxon>
    </lineage>
</organism>
<reference evidence="3 4" key="1">
    <citation type="journal article" date="2017" name="Int. J. Syst. Evol. Microbiol.">
        <title>Bacillus notoginsengisoli sp. nov., a novel bacterium isolated from the rhizosphere of Panax notoginseng.</title>
        <authorList>
            <person name="Zhang M.Y."/>
            <person name="Cheng J."/>
            <person name="Cai Y."/>
            <person name="Zhang T.Y."/>
            <person name="Wu Y.Y."/>
            <person name="Manikprabhu D."/>
            <person name="Li W.J."/>
            <person name="Zhang Y.X."/>
        </authorList>
    </citation>
    <scope>NUCLEOTIDE SEQUENCE [LARGE SCALE GENOMIC DNA]</scope>
    <source>
        <strain evidence="3 4">JCM 30743</strain>
    </source>
</reference>
<evidence type="ECO:0000256" key="1">
    <source>
        <dbReference type="SAM" id="Phobius"/>
    </source>
</evidence>
<comment type="caution">
    <text evidence="3">The sequence shown here is derived from an EMBL/GenBank/DDBJ whole genome shotgun (WGS) entry which is preliminary data.</text>
</comment>
<protein>
    <submittedName>
        <fullName evidence="3">Sporulation protein YpjB</fullName>
    </submittedName>
</protein>
<dbReference type="RefSeq" id="WP_118920636.1">
    <property type="nucleotide sequence ID" value="NZ_QWEG01000005.1"/>
</dbReference>
<keyword evidence="1" id="KW-0812">Transmembrane</keyword>
<proteinExistence type="predicted"/>
<evidence type="ECO:0000256" key="2">
    <source>
        <dbReference type="SAM" id="SignalP"/>
    </source>
</evidence>